<feature type="signal peptide" evidence="1">
    <location>
        <begin position="1"/>
        <end position="35"/>
    </location>
</feature>
<feature type="chain" id="PRO_5035317158" description="Fibronectin type-III domain-containing protein" evidence="1">
    <location>
        <begin position="36"/>
        <end position="1648"/>
    </location>
</feature>
<dbReference type="InterPro" id="IPR003961">
    <property type="entry name" value="FN3_dom"/>
</dbReference>
<proteinExistence type="predicted"/>
<reference evidence="3" key="1">
    <citation type="submission" date="2020-07" db="EMBL/GenBank/DDBJ databases">
        <title>Vallitalea pronyensis genome.</title>
        <authorList>
            <person name="Postec A."/>
        </authorList>
    </citation>
    <scope>NUCLEOTIDE SEQUENCE</scope>
    <source>
        <strain evidence="3">FatNI3</strain>
    </source>
</reference>
<dbReference type="EMBL" id="CP058649">
    <property type="protein sequence ID" value="QUI20873.1"/>
    <property type="molecule type" value="Genomic_DNA"/>
</dbReference>
<dbReference type="SMART" id="SM00060">
    <property type="entry name" value="FN3"/>
    <property type="match status" value="2"/>
</dbReference>
<sequence>MKNKKIKCGYKALSLCLIGIMLCMTCHVTSYHVKAATAIGYEWKRNDTMDELLQTISNKAGDDEALLTWDMDKYGIYELEYFLKDDTKTRVTFEHEVDKVTVRYSIITESTSTNITSTEAAKSYAEMDYSLMVPTLKTVDPATVLDGGELKYVITRGASSKYPGVAFIINNMPVRFRWDMQTKKMNFLTKGIPKGYIIDFRLTDPDTINENIQLLRALDNFEITPSHWVNDGGNMNLDTIILPPGTPNDTKPGSKPGLTISFDRPKVLGIGNIYDYAGDVFKNTGGDTIKAIVTLKDIKDNGNNTDIIFDFDAPIGGSGTFTTTPTSTSDNSTAQYTYNAGKYTIELVKDRAGLQNGSTDFLQWDDLEASRVYIASINLESSVLYEFHDYEPVNEYAYTYLDYEVKRASMDDAYLDIAPYAGSNADDLEYTIYHKKADAVFTDDNIWLKHYHNQQNLDNNIYIPVPFKNGSSQEFYKVGVQFAGTKLDSQTIHYQPINDTNVPPPVPKVKAIKNLAVVPPDDVTSNEPNQVQFDLEWYAPSKTLLDQMLANAGDVIYYEFQVNDIPQVDSTNPYEIIKVFRVWKDGSDIKVEEVNTGKTPGTPTNAIGAYNAFGYNERDGLFEVQNIVIKDTIGWSKPVVKDLTQPDPNKYTEALAATDPYNYEYPGINFIRMKSVYIKAGGGGIGESDRSIADSLSLSMIKYDIPIVDNLAYIPRITSDTTPKVGMNVTFKLADVSNYENFMLAPIGKGVNNMDYRVYISQDKQKILNLDNTMTTDDPGNIMNILDLVDPARLTANGIHKINIAGDDLELTSTEIDPLRNNDILYYDINKGPAEAGVGEMKLLNLDPNTNYYVRVVTRLNIHDVGDTSTIIETRRSEPSTMLSATSPVVPSEPGENELIPLAPEDMEVKHYDDNNLTGEISWSYPDEITFEKDKYGFELMSIENKALPSSLATVLSMKDLIESTELTGTNMEAWRILVGDSGYELKYYNKTTDTWDTNTSFTFTVADNKITMIDGNNMPNKVYYYYARTIKIEGDVSKGASAWVGDTLTTAPIKRPINLIVAHNSSYSYDEKLETIIRFDAPVPSDFHTTGDYIMQVFVKADKDVDYTNNTYTYTYLGQEEGANDGYTRMYYKISNLKPGTTYSIKVRVEDRTMPMETLPNGTQVYPLSSFSERVTTRTDFDQVDYDKEQKYLQYIQYYLDKAQELKNTPIWLIEEKDTLKVVKYRGEMNIGELKYVSDGKYYLESAIEGITQIYIPAKMIQTANDNSITIMTKFPEGEFGIRPYAVSQEDTQAIKDMITRINQYNNVERDYYIRLDVTIGKYNDKVEGYKPLTQLLVVDIQIVGSSKSETDFDLLALSKFDAIVNGKKAYLIEQLEKELESGIDESKLLKIVQDTLKLVQEDHRVSVKSLMTQYIQKEYTSLKEVDNSLHIAFGTQSQVDDIQGYKKDNHKWKRVDGYYFNQQYTMDTSETGAYLLAPRSSLYNQLDDDYNGMVTDLVNTYKLTEIFNGGELSEPDSKVYGYQIIAAIARILGSPDGHDTDTWLMEQGIRLPALNPYAYITKEEAYYLLVQAYSMKNSIPLQTMVITDYNSIEDYSSITITFRDTLLRGVNYGIIPMVNGQLKPQDNVDMETVLEILTRIENKIDW</sequence>
<evidence type="ECO:0000313" key="3">
    <source>
        <dbReference type="EMBL" id="QUI20873.1"/>
    </source>
</evidence>
<evidence type="ECO:0000256" key="1">
    <source>
        <dbReference type="SAM" id="SignalP"/>
    </source>
</evidence>
<name>A0A8J8MGM2_9FIRM</name>
<accession>A0A8J8MGM2</accession>
<evidence type="ECO:0000313" key="4">
    <source>
        <dbReference type="Proteomes" id="UP000683246"/>
    </source>
</evidence>
<feature type="domain" description="Fibronectin type-III" evidence="2">
    <location>
        <begin position="901"/>
        <end position="1159"/>
    </location>
</feature>
<dbReference type="KEGG" id="vpy:HZI73_00465"/>
<gene>
    <name evidence="3" type="ORF">HZI73_00465</name>
</gene>
<keyword evidence="4" id="KW-1185">Reference proteome</keyword>
<dbReference type="InterPro" id="IPR036116">
    <property type="entry name" value="FN3_sf"/>
</dbReference>
<keyword evidence="1" id="KW-0732">Signal</keyword>
<feature type="domain" description="Fibronectin type-III" evidence="2">
    <location>
        <begin position="793"/>
        <end position="866"/>
    </location>
</feature>
<dbReference type="Proteomes" id="UP000683246">
    <property type="component" value="Chromosome"/>
</dbReference>
<evidence type="ECO:0000259" key="2">
    <source>
        <dbReference type="SMART" id="SM00060"/>
    </source>
</evidence>
<dbReference type="SUPFAM" id="SSF49265">
    <property type="entry name" value="Fibronectin type III"/>
    <property type="match status" value="1"/>
</dbReference>
<organism evidence="3 4">
    <name type="scientific">Vallitalea pronyensis</name>
    <dbReference type="NCBI Taxonomy" id="1348613"/>
    <lineage>
        <taxon>Bacteria</taxon>
        <taxon>Bacillati</taxon>
        <taxon>Bacillota</taxon>
        <taxon>Clostridia</taxon>
        <taxon>Lachnospirales</taxon>
        <taxon>Vallitaleaceae</taxon>
        <taxon>Vallitalea</taxon>
    </lineage>
</organism>
<protein>
    <recommendedName>
        <fullName evidence="2">Fibronectin type-III domain-containing protein</fullName>
    </recommendedName>
</protein>
<dbReference type="RefSeq" id="WP_212696331.1">
    <property type="nucleotide sequence ID" value="NZ_CP058649.1"/>
</dbReference>